<reference evidence="2 3" key="1">
    <citation type="submission" date="2021-01" db="EMBL/GenBank/DDBJ databases">
        <title>Whole genome shotgun sequence of Asanoa siamensis NBRC 107932.</title>
        <authorList>
            <person name="Komaki H."/>
            <person name="Tamura T."/>
        </authorList>
    </citation>
    <scope>NUCLEOTIDE SEQUENCE [LARGE SCALE GENOMIC DNA]</scope>
    <source>
        <strain evidence="2 3">NBRC 107932</strain>
    </source>
</reference>
<protein>
    <submittedName>
        <fullName evidence="2">Uncharacterized protein</fullName>
    </submittedName>
</protein>
<comment type="caution">
    <text evidence="2">The sequence shown here is derived from an EMBL/GenBank/DDBJ whole genome shotgun (WGS) entry which is preliminary data.</text>
</comment>
<evidence type="ECO:0000256" key="1">
    <source>
        <dbReference type="SAM" id="MobiDB-lite"/>
    </source>
</evidence>
<accession>A0ABQ4CSC5</accession>
<gene>
    <name evidence="2" type="ORF">Asi02nite_36930</name>
</gene>
<feature type="region of interest" description="Disordered" evidence="1">
    <location>
        <begin position="478"/>
        <end position="514"/>
    </location>
</feature>
<evidence type="ECO:0000313" key="3">
    <source>
        <dbReference type="Proteomes" id="UP000604117"/>
    </source>
</evidence>
<dbReference type="Proteomes" id="UP000604117">
    <property type="component" value="Unassembled WGS sequence"/>
</dbReference>
<keyword evidence="3" id="KW-1185">Reference proteome</keyword>
<evidence type="ECO:0000313" key="2">
    <source>
        <dbReference type="EMBL" id="GIF74175.1"/>
    </source>
</evidence>
<proteinExistence type="predicted"/>
<name>A0ABQ4CSC5_9ACTN</name>
<organism evidence="2 3">
    <name type="scientific">Asanoa siamensis</name>
    <dbReference type="NCBI Taxonomy" id="926357"/>
    <lineage>
        <taxon>Bacteria</taxon>
        <taxon>Bacillati</taxon>
        <taxon>Actinomycetota</taxon>
        <taxon>Actinomycetes</taxon>
        <taxon>Micromonosporales</taxon>
        <taxon>Micromonosporaceae</taxon>
        <taxon>Asanoa</taxon>
    </lineage>
</organism>
<sequence length="514" mass="54030">MDYGDYLETAAAQLARAHAILRQPRPPDPAVRASAALARIRLYRSVERQVVAVGGVREADLPQRGVVPDRQRAGGNQTAAANLATALRYATAHSITASEGVGNIPPIGPVAVALHSAHQALQIAGDILISNTGPYTGPGDDHQPSTADGIALLAGVGRENNLAAVARLAAAAADMDVRLARWLWPEEAPAPLGRVLAAAEQDAWQTKNGSLRNDARTIVGLGHGAQAPVRALAIGPAVDDPHRWASPASLQECVAAVDAARAWLTRRGDDLTVQQVVRVATAAVGITRSVGHVQAHTTGTPALDELAATTARPWRGVLEFANELRSPVPDRGNLSTLTAAMSGVATWLQGQLRPAGQWADPPRWAADEAARSAWRTGTAQILSRMPDLADQLHDATLRAHGRGGVLTEARRLIRRPGQLIRATHWVTAPPEHPVFTELLGGLRAAGTATRALAARADVAERPGVGAAAALGAPMSPAKLAGQWYPQSPAEPVERASRTRSRAAQLQGAPQVKRR</sequence>
<dbReference type="RefSeq" id="WP_203714597.1">
    <property type="nucleotide sequence ID" value="NZ_BONE01000028.1"/>
</dbReference>
<dbReference type="EMBL" id="BONE01000028">
    <property type="protein sequence ID" value="GIF74175.1"/>
    <property type="molecule type" value="Genomic_DNA"/>
</dbReference>